<protein>
    <recommendedName>
        <fullName evidence="4">DUF983 domain-containing protein</fullName>
    </recommendedName>
</protein>
<dbReference type="RefSeq" id="WP_130288089.1">
    <property type="nucleotide sequence ID" value="NZ_SHKL01000001.1"/>
</dbReference>
<feature type="transmembrane region" description="Helical" evidence="1">
    <location>
        <begin position="41"/>
        <end position="62"/>
    </location>
</feature>
<comment type="caution">
    <text evidence="2">The sequence shown here is derived from an EMBL/GenBank/DDBJ whole genome shotgun (WGS) entry which is preliminary data.</text>
</comment>
<dbReference type="OrthoDB" id="3573515at2"/>
<dbReference type="AlphaFoldDB" id="A0A4Q7UQI0"/>
<evidence type="ECO:0000313" key="2">
    <source>
        <dbReference type="EMBL" id="RZT83314.1"/>
    </source>
</evidence>
<sequence length="146" mass="16547">MGTKTVIAADNREWQVRRNIEWSTPAMGDEFEHDVDGGRGAVVLVISSLVLFWVLVLVWTPSGVYVPWFYWIVLVIGVGFFPARWYLRRPWTIVAKTQGSYELPPEHWTGMVRGGSAAREETRVVLRSLRTRATPGHADSPLQPVN</sequence>
<feature type="transmembrane region" description="Helical" evidence="1">
    <location>
        <begin position="68"/>
        <end position="87"/>
    </location>
</feature>
<accession>A0A4Q7UQI0</accession>
<evidence type="ECO:0000313" key="3">
    <source>
        <dbReference type="Proteomes" id="UP000291591"/>
    </source>
</evidence>
<dbReference type="Proteomes" id="UP000291591">
    <property type="component" value="Unassembled WGS sequence"/>
</dbReference>
<dbReference type="EMBL" id="SHKL01000001">
    <property type="protein sequence ID" value="RZT83314.1"/>
    <property type="molecule type" value="Genomic_DNA"/>
</dbReference>
<gene>
    <name evidence="2" type="ORF">EV383_0114</name>
</gene>
<keyword evidence="3" id="KW-1185">Reference proteome</keyword>
<organism evidence="2 3">
    <name type="scientific">Pseudonocardia sediminis</name>
    <dbReference type="NCBI Taxonomy" id="1397368"/>
    <lineage>
        <taxon>Bacteria</taxon>
        <taxon>Bacillati</taxon>
        <taxon>Actinomycetota</taxon>
        <taxon>Actinomycetes</taxon>
        <taxon>Pseudonocardiales</taxon>
        <taxon>Pseudonocardiaceae</taxon>
        <taxon>Pseudonocardia</taxon>
    </lineage>
</organism>
<name>A0A4Q7UQI0_PSEST</name>
<proteinExistence type="predicted"/>
<keyword evidence="1" id="KW-0472">Membrane</keyword>
<keyword evidence="1" id="KW-0812">Transmembrane</keyword>
<keyword evidence="1" id="KW-1133">Transmembrane helix</keyword>
<reference evidence="2 3" key="1">
    <citation type="submission" date="2019-02" db="EMBL/GenBank/DDBJ databases">
        <title>Sequencing the genomes of 1000 actinobacteria strains.</title>
        <authorList>
            <person name="Klenk H.-P."/>
        </authorList>
    </citation>
    <scope>NUCLEOTIDE SEQUENCE [LARGE SCALE GENOMIC DNA]</scope>
    <source>
        <strain evidence="2 3">DSM 45779</strain>
    </source>
</reference>
<evidence type="ECO:0000256" key="1">
    <source>
        <dbReference type="SAM" id="Phobius"/>
    </source>
</evidence>
<evidence type="ECO:0008006" key="4">
    <source>
        <dbReference type="Google" id="ProtNLM"/>
    </source>
</evidence>